<evidence type="ECO:0000313" key="2">
    <source>
        <dbReference type="EMBL" id="SHN54348.1"/>
    </source>
</evidence>
<reference evidence="3" key="1">
    <citation type="submission" date="2016-12" db="EMBL/GenBank/DDBJ databases">
        <authorList>
            <person name="Varghese N."/>
            <person name="Submissions S."/>
        </authorList>
    </citation>
    <scope>NUCLEOTIDE SEQUENCE [LARGE SCALE GENOMIC DNA]</scope>
    <source>
        <strain evidence="3">DSM 11032</strain>
    </source>
</reference>
<protein>
    <recommendedName>
        <fullName evidence="4">TraB family protein</fullName>
    </recommendedName>
</protein>
<dbReference type="EMBL" id="FRDF01000005">
    <property type="protein sequence ID" value="SHN54348.1"/>
    <property type="molecule type" value="Genomic_DNA"/>
</dbReference>
<evidence type="ECO:0000256" key="1">
    <source>
        <dbReference type="SAM" id="SignalP"/>
    </source>
</evidence>
<evidence type="ECO:0008006" key="4">
    <source>
        <dbReference type="Google" id="ProtNLM"/>
    </source>
</evidence>
<dbReference type="InterPro" id="IPR047111">
    <property type="entry name" value="YbaP-like"/>
</dbReference>
<keyword evidence="3" id="KW-1185">Reference proteome</keyword>
<dbReference type="OrthoDB" id="9806326at2"/>
<keyword evidence="1" id="KW-0732">Signal</keyword>
<feature type="signal peptide" evidence="1">
    <location>
        <begin position="1"/>
        <end position="34"/>
    </location>
</feature>
<gene>
    <name evidence="2" type="ORF">SAMN02745193_01158</name>
</gene>
<sequence>MIAFVEGRIGKAARTAFAAVLPALLALALALALAGCGTAPGEEAAGPPPRPLLYEIASADGAVEGWMLGTIHALPPGTDWQTPQITRVTDMADLLVVEIAALDDRKAMAATFAELATTPGLPPLANRLPPDLRPALADLLARGDMAPGKFGSTETWAAALMLAQIDAEGDPEHGVDRALIRAFPRDRVIELEGTRRQLGIFDRLPEIQQRNLVAAVLAETSAADRDRAALRRAWLAGDEAALIDATRTGIMADADLRETLLAARNRRWDERIAALLDQPRRPLVAVGTAHLVGPDGLVAMLEARGYRVTRLR</sequence>
<evidence type="ECO:0000313" key="3">
    <source>
        <dbReference type="Proteomes" id="UP000184391"/>
    </source>
</evidence>
<organism evidence="2 3">
    <name type="scientific">Erythrobacter sanguineus</name>
    <dbReference type="NCBI Taxonomy" id="198312"/>
    <lineage>
        <taxon>Bacteria</taxon>
        <taxon>Pseudomonadati</taxon>
        <taxon>Pseudomonadota</taxon>
        <taxon>Alphaproteobacteria</taxon>
        <taxon>Sphingomonadales</taxon>
        <taxon>Erythrobacteraceae</taxon>
        <taxon>Erythrobacter/Porphyrobacter group</taxon>
        <taxon>Erythrobacter</taxon>
    </lineage>
</organism>
<feature type="chain" id="PRO_5012048550" description="TraB family protein" evidence="1">
    <location>
        <begin position="35"/>
        <end position="312"/>
    </location>
</feature>
<proteinExistence type="predicted"/>
<dbReference type="AlphaFoldDB" id="A0A1M7S7H4"/>
<dbReference type="Pfam" id="PF01963">
    <property type="entry name" value="TraB_PrgY_gumN"/>
    <property type="match status" value="1"/>
</dbReference>
<dbReference type="InterPro" id="IPR002816">
    <property type="entry name" value="TraB/PrgY/GumN_fam"/>
</dbReference>
<dbReference type="PANTHER" id="PTHR40590:SF1">
    <property type="entry name" value="CYTOPLASMIC PROTEIN"/>
    <property type="match status" value="1"/>
</dbReference>
<name>A0A1M7S7H4_9SPHN</name>
<dbReference type="PANTHER" id="PTHR40590">
    <property type="entry name" value="CYTOPLASMIC PROTEIN-RELATED"/>
    <property type="match status" value="1"/>
</dbReference>
<dbReference type="STRING" id="198312.SAMN02745193_01158"/>
<dbReference type="Proteomes" id="UP000184391">
    <property type="component" value="Unassembled WGS sequence"/>
</dbReference>
<accession>A0A1M7S7H4</accession>
<dbReference type="RefSeq" id="WP_084662488.1">
    <property type="nucleotide sequence ID" value="NZ_FRDF01000005.1"/>
</dbReference>
<dbReference type="CDD" id="cd14789">
    <property type="entry name" value="Tiki"/>
    <property type="match status" value="1"/>
</dbReference>